<evidence type="ECO:0000313" key="3">
    <source>
        <dbReference type="Proteomes" id="UP000789901"/>
    </source>
</evidence>
<keyword evidence="1" id="KW-0472">Membrane</keyword>
<accession>A0ABN7WWA3</accession>
<dbReference type="EMBL" id="CAJVQB010065388">
    <property type="protein sequence ID" value="CAG8841276.1"/>
    <property type="molecule type" value="Genomic_DNA"/>
</dbReference>
<feature type="transmembrane region" description="Helical" evidence="1">
    <location>
        <begin position="21"/>
        <end position="40"/>
    </location>
</feature>
<evidence type="ECO:0000256" key="1">
    <source>
        <dbReference type="SAM" id="Phobius"/>
    </source>
</evidence>
<organism evidence="2 3">
    <name type="scientific">Gigaspora margarita</name>
    <dbReference type="NCBI Taxonomy" id="4874"/>
    <lineage>
        <taxon>Eukaryota</taxon>
        <taxon>Fungi</taxon>
        <taxon>Fungi incertae sedis</taxon>
        <taxon>Mucoromycota</taxon>
        <taxon>Glomeromycotina</taxon>
        <taxon>Glomeromycetes</taxon>
        <taxon>Diversisporales</taxon>
        <taxon>Gigasporaceae</taxon>
        <taxon>Gigaspora</taxon>
    </lineage>
</organism>
<comment type="caution">
    <text evidence="2">The sequence shown here is derived from an EMBL/GenBank/DDBJ whole genome shotgun (WGS) entry which is preliminary data.</text>
</comment>
<gene>
    <name evidence="2" type="ORF">GMARGA_LOCUS35340</name>
</gene>
<protein>
    <submittedName>
        <fullName evidence="2">7597_t:CDS:1</fullName>
    </submittedName>
</protein>
<keyword evidence="1" id="KW-0812">Transmembrane</keyword>
<dbReference type="Proteomes" id="UP000789901">
    <property type="component" value="Unassembled WGS sequence"/>
</dbReference>
<reference evidence="2 3" key="1">
    <citation type="submission" date="2021-06" db="EMBL/GenBank/DDBJ databases">
        <authorList>
            <person name="Kallberg Y."/>
            <person name="Tangrot J."/>
            <person name="Rosling A."/>
        </authorList>
    </citation>
    <scope>NUCLEOTIDE SEQUENCE [LARGE SCALE GENOMIC DNA]</scope>
    <source>
        <strain evidence="2 3">120-4 pot B 10/14</strain>
    </source>
</reference>
<feature type="transmembrane region" description="Helical" evidence="1">
    <location>
        <begin position="46"/>
        <end position="65"/>
    </location>
</feature>
<keyword evidence="3" id="KW-1185">Reference proteome</keyword>
<evidence type="ECO:0000313" key="2">
    <source>
        <dbReference type="EMBL" id="CAG8841276.1"/>
    </source>
</evidence>
<name>A0ABN7WWA3_GIGMA</name>
<keyword evidence="1" id="KW-1133">Transmembrane helix</keyword>
<feature type="non-terminal residue" evidence="2">
    <location>
        <position position="1"/>
    </location>
</feature>
<proteinExistence type="predicted"/>
<sequence>VVGIIVARDGHHRCHYADVKVALWCLDTFVVFIASLFHYVTKVFVGRSLVLSFMALCESHCLVVLHQQIVRVS</sequence>